<keyword evidence="2" id="KW-1185">Reference proteome</keyword>
<dbReference type="EMBL" id="BGZK01001210">
    <property type="protein sequence ID" value="GBP74518.1"/>
    <property type="molecule type" value="Genomic_DNA"/>
</dbReference>
<gene>
    <name evidence="1" type="ORF">EVAR_62005_1</name>
</gene>
<comment type="caution">
    <text evidence="1">The sequence shown here is derived from an EMBL/GenBank/DDBJ whole genome shotgun (WGS) entry which is preliminary data.</text>
</comment>
<evidence type="ECO:0000313" key="1">
    <source>
        <dbReference type="EMBL" id="GBP74518.1"/>
    </source>
</evidence>
<dbReference type="AlphaFoldDB" id="A0A4C1YEQ8"/>
<sequence>MYRRSSSTRTTATNDVIAFWGRRLRRSVYNARGSAAAREQCECLVCCVIDDHRFNNCHGRRAPDAAGDLSFGIDLITHGRQDESTACYQKFPNFYLAIINEGSCDSCDWFVTVARPAPRAPETCNASASNERTN</sequence>
<accession>A0A4C1YEQ8</accession>
<proteinExistence type="predicted"/>
<name>A0A4C1YEQ8_EUMVA</name>
<dbReference type="Proteomes" id="UP000299102">
    <property type="component" value="Unassembled WGS sequence"/>
</dbReference>
<evidence type="ECO:0000313" key="2">
    <source>
        <dbReference type="Proteomes" id="UP000299102"/>
    </source>
</evidence>
<reference evidence="1 2" key="1">
    <citation type="journal article" date="2019" name="Commun. Biol.">
        <title>The bagworm genome reveals a unique fibroin gene that provides high tensile strength.</title>
        <authorList>
            <person name="Kono N."/>
            <person name="Nakamura H."/>
            <person name="Ohtoshi R."/>
            <person name="Tomita M."/>
            <person name="Numata K."/>
            <person name="Arakawa K."/>
        </authorList>
    </citation>
    <scope>NUCLEOTIDE SEQUENCE [LARGE SCALE GENOMIC DNA]</scope>
</reference>
<protein>
    <submittedName>
        <fullName evidence="1">Uncharacterized protein</fullName>
    </submittedName>
</protein>
<organism evidence="1 2">
    <name type="scientific">Eumeta variegata</name>
    <name type="common">Bagworm moth</name>
    <name type="synonym">Eumeta japonica</name>
    <dbReference type="NCBI Taxonomy" id="151549"/>
    <lineage>
        <taxon>Eukaryota</taxon>
        <taxon>Metazoa</taxon>
        <taxon>Ecdysozoa</taxon>
        <taxon>Arthropoda</taxon>
        <taxon>Hexapoda</taxon>
        <taxon>Insecta</taxon>
        <taxon>Pterygota</taxon>
        <taxon>Neoptera</taxon>
        <taxon>Endopterygota</taxon>
        <taxon>Lepidoptera</taxon>
        <taxon>Glossata</taxon>
        <taxon>Ditrysia</taxon>
        <taxon>Tineoidea</taxon>
        <taxon>Psychidae</taxon>
        <taxon>Oiketicinae</taxon>
        <taxon>Eumeta</taxon>
    </lineage>
</organism>